<dbReference type="InterPro" id="IPR011284">
    <property type="entry name" value="3oxo_ACP_reduc"/>
</dbReference>
<evidence type="ECO:0000256" key="7">
    <source>
        <dbReference type="PIRSR" id="PIRSR611284-1"/>
    </source>
</evidence>
<dbReference type="Pfam" id="PF13561">
    <property type="entry name" value="adh_short_C2"/>
    <property type="match status" value="1"/>
</dbReference>
<feature type="binding site" evidence="8">
    <location>
        <begin position="154"/>
        <end position="158"/>
    </location>
    <ligand>
        <name>NADP(+)</name>
        <dbReference type="ChEBI" id="CHEBI:58349"/>
    </ligand>
</feature>
<dbReference type="Proteomes" id="UP000611762">
    <property type="component" value="Unassembled WGS sequence"/>
</dbReference>
<dbReference type="GO" id="GO:0004316">
    <property type="term" value="F:3-oxoacyl-[acyl-carrier-protein] reductase (NADPH) activity"/>
    <property type="evidence" value="ECO:0007669"/>
    <property type="project" value="UniProtKB-UniRule"/>
</dbReference>
<evidence type="ECO:0000256" key="5">
    <source>
        <dbReference type="ARBA" id="ARBA00023221"/>
    </source>
</evidence>
<feature type="active site" description="Proton acceptor" evidence="7">
    <location>
        <position position="154"/>
    </location>
</feature>
<keyword evidence="8 9" id="KW-0521">NADP</keyword>
<dbReference type="NCBIfam" id="NF005559">
    <property type="entry name" value="PRK07231.1"/>
    <property type="match status" value="1"/>
</dbReference>
<dbReference type="FunFam" id="3.40.50.720:FF:000173">
    <property type="entry name" value="3-oxoacyl-[acyl-carrier protein] reductase"/>
    <property type="match status" value="1"/>
</dbReference>
<dbReference type="SUPFAM" id="SSF51735">
    <property type="entry name" value="NAD(P)-binding Rossmann-fold domains"/>
    <property type="match status" value="1"/>
</dbReference>
<organism evidence="11 12">
    <name type="scientific">Congzhengia minquanensis</name>
    <dbReference type="NCBI Taxonomy" id="2763657"/>
    <lineage>
        <taxon>Bacteria</taxon>
        <taxon>Bacillati</taxon>
        <taxon>Bacillota</taxon>
        <taxon>Clostridia</taxon>
        <taxon>Eubacteriales</taxon>
        <taxon>Oscillospiraceae</taxon>
        <taxon>Congzhengia</taxon>
    </lineage>
</organism>
<comment type="similarity">
    <text evidence="2 9">Belongs to the short-chain dehydrogenases/reductases (SDR) family.</text>
</comment>
<dbReference type="PANTHER" id="PTHR42879:SF2">
    <property type="entry name" value="3-OXOACYL-[ACYL-CARRIER-PROTEIN] REDUCTASE FABG"/>
    <property type="match status" value="1"/>
</dbReference>
<dbReference type="GO" id="GO:0006633">
    <property type="term" value="P:fatty acid biosynthetic process"/>
    <property type="evidence" value="ECO:0007669"/>
    <property type="project" value="UniProtKB-KW"/>
</dbReference>
<dbReference type="EC" id="1.1.1.100" evidence="3 9"/>
<comment type="subunit">
    <text evidence="9">Homotetramer.</text>
</comment>
<feature type="binding site" evidence="8">
    <location>
        <begin position="11"/>
        <end position="14"/>
    </location>
    <ligand>
        <name>NADP(+)</name>
        <dbReference type="ChEBI" id="CHEBI:58349"/>
    </ligand>
</feature>
<name>A0A926DLE2_9FIRM</name>
<dbReference type="GO" id="GO:0008202">
    <property type="term" value="P:steroid metabolic process"/>
    <property type="evidence" value="ECO:0007669"/>
    <property type="project" value="UniProtKB-KW"/>
</dbReference>
<comment type="pathway">
    <text evidence="1 9">Lipid metabolism; fatty acid biosynthesis.</text>
</comment>
<feature type="domain" description="Ketoreductase" evidence="10">
    <location>
        <begin position="5"/>
        <end position="185"/>
    </location>
</feature>
<dbReference type="PRINTS" id="PR00081">
    <property type="entry name" value="GDHRDH"/>
</dbReference>
<dbReference type="PANTHER" id="PTHR42879">
    <property type="entry name" value="3-OXOACYL-(ACYL-CARRIER-PROTEIN) REDUCTASE"/>
    <property type="match status" value="1"/>
</dbReference>
<keyword evidence="9" id="KW-0276">Fatty acid metabolism</keyword>
<keyword evidence="12" id="KW-1185">Reference proteome</keyword>
<evidence type="ECO:0000256" key="9">
    <source>
        <dbReference type="RuleBase" id="RU366074"/>
    </source>
</evidence>
<protein>
    <recommendedName>
        <fullName evidence="3 9">3-oxoacyl-[acyl-carrier-protein] reductase</fullName>
        <ecNumber evidence="3 9">1.1.1.100</ecNumber>
    </recommendedName>
</protein>
<sequence length="244" mass="26159">MLNGKTAVITGASRGIGAAIARKLAECGANIAVIYNGNKEKAIAIVAEAETKGVKAMAYQCNVANFEECSAAIKKITEDFGKFEILINNAGINKDMLMLQMKEADFDDVLDINLKGAFNMIKHSYRQFMKQRYGKIVNITSVAGIMGNAGQTNYAASKAGMIGLTKSVAKELAGRNVCCNAIAPGFVETDMTEAFLNRPEITDTIPLKRMGRPEEIASLAAFLADNVSDYITGEVIRIDGGLAM</sequence>
<dbReference type="NCBIfam" id="NF009466">
    <property type="entry name" value="PRK12826.1-2"/>
    <property type="match status" value="1"/>
</dbReference>
<dbReference type="SMART" id="SM00822">
    <property type="entry name" value="PKS_KR"/>
    <property type="match status" value="1"/>
</dbReference>
<keyword evidence="9" id="KW-0275">Fatty acid biosynthesis</keyword>
<dbReference type="NCBIfam" id="TIGR01830">
    <property type="entry name" value="3oxo_ACP_reduc"/>
    <property type="match status" value="1"/>
</dbReference>
<dbReference type="PRINTS" id="PR00080">
    <property type="entry name" value="SDRFAMILY"/>
</dbReference>
<feature type="binding site" evidence="8">
    <location>
        <begin position="62"/>
        <end position="63"/>
    </location>
    <ligand>
        <name>NADP(+)</name>
        <dbReference type="ChEBI" id="CHEBI:58349"/>
    </ligand>
</feature>
<evidence type="ECO:0000256" key="8">
    <source>
        <dbReference type="PIRSR" id="PIRSR611284-2"/>
    </source>
</evidence>
<evidence type="ECO:0000256" key="1">
    <source>
        <dbReference type="ARBA" id="ARBA00005194"/>
    </source>
</evidence>
<dbReference type="InterPro" id="IPR036291">
    <property type="entry name" value="NAD(P)-bd_dom_sf"/>
</dbReference>
<dbReference type="Gene3D" id="3.40.50.720">
    <property type="entry name" value="NAD(P)-binding Rossmann-like Domain"/>
    <property type="match status" value="1"/>
</dbReference>
<keyword evidence="9" id="KW-0443">Lipid metabolism</keyword>
<accession>A0A926DLE2</accession>
<evidence type="ECO:0000256" key="3">
    <source>
        <dbReference type="ARBA" id="ARBA00012948"/>
    </source>
</evidence>
<evidence type="ECO:0000256" key="6">
    <source>
        <dbReference type="ARBA" id="ARBA00048508"/>
    </source>
</evidence>
<feature type="binding site" evidence="8">
    <location>
        <position position="89"/>
    </location>
    <ligand>
        <name>NADP(+)</name>
        <dbReference type="ChEBI" id="CHEBI:58349"/>
    </ligand>
</feature>
<keyword evidence="4 9" id="KW-0560">Oxidoreductase</keyword>
<dbReference type="PROSITE" id="PS00061">
    <property type="entry name" value="ADH_SHORT"/>
    <property type="match status" value="1"/>
</dbReference>
<proteinExistence type="inferred from homology"/>
<gene>
    <name evidence="11" type="primary">fabG</name>
    <name evidence="11" type="ORF">H8698_05545</name>
</gene>
<dbReference type="AlphaFoldDB" id="A0A926DLE2"/>
<reference evidence="11" key="1">
    <citation type="submission" date="2020-08" db="EMBL/GenBank/DDBJ databases">
        <title>Genome public.</title>
        <authorList>
            <person name="Liu C."/>
            <person name="Sun Q."/>
        </authorList>
    </citation>
    <scope>NUCLEOTIDE SEQUENCE</scope>
    <source>
        <strain evidence="11">H8</strain>
    </source>
</reference>
<dbReference type="CDD" id="cd05333">
    <property type="entry name" value="BKR_SDR_c"/>
    <property type="match status" value="1"/>
</dbReference>
<evidence type="ECO:0000313" key="11">
    <source>
        <dbReference type="EMBL" id="MBC8540436.1"/>
    </source>
</evidence>
<keyword evidence="5" id="KW-0753">Steroid metabolism</keyword>
<evidence type="ECO:0000256" key="4">
    <source>
        <dbReference type="ARBA" id="ARBA00023002"/>
    </source>
</evidence>
<dbReference type="GO" id="GO:0051287">
    <property type="term" value="F:NAD binding"/>
    <property type="evidence" value="ECO:0007669"/>
    <property type="project" value="UniProtKB-UniRule"/>
</dbReference>
<evidence type="ECO:0000313" key="12">
    <source>
        <dbReference type="Proteomes" id="UP000611762"/>
    </source>
</evidence>
<evidence type="ECO:0000256" key="2">
    <source>
        <dbReference type="ARBA" id="ARBA00006484"/>
    </source>
</evidence>
<comment type="caution">
    <text evidence="11">The sequence shown here is derived from an EMBL/GenBank/DDBJ whole genome shotgun (WGS) entry which is preliminary data.</text>
</comment>
<comment type="catalytic activity">
    <reaction evidence="6 9">
        <text>a (3R)-hydroxyacyl-[ACP] + NADP(+) = a 3-oxoacyl-[ACP] + NADPH + H(+)</text>
        <dbReference type="Rhea" id="RHEA:17397"/>
        <dbReference type="Rhea" id="RHEA-COMP:9916"/>
        <dbReference type="Rhea" id="RHEA-COMP:9945"/>
        <dbReference type="ChEBI" id="CHEBI:15378"/>
        <dbReference type="ChEBI" id="CHEBI:57783"/>
        <dbReference type="ChEBI" id="CHEBI:58349"/>
        <dbReference type="ChEBI" id="CHEBI:78776"/>
        <dbReference type="ChEBI" id="CHEBI:78827"/>
        <dbReference type="EC" id="1.1.1.100"/>
    </reaction>
</comment>
<dbReference type="RefSeq" id="WP_249311631.1">
    <property type="nucleotide sequence ID" value="NZ_JACRSU010000002.1"/>
</dbReference>
<dbReference type="InterPro" id="IPR020904">
    <property type="entry name" value="Sc_DH/Rdtase_CS"/>
</dbReference>
<keyword evidence="9" id="KW-0444">Lipid biosynthesis</keyword>
<dbReference type="EMBL" id="JACRSU010000002">
    <property type="protein sequence ID" value="MBC8540436.1"/>
    <property type="molecule type" value="Genomic_DNA"/>
</dbReference>
<dbReference type="InterPro" id="IPR050259">
    <property type="entry name" value="SDR"/>
</dbReference>
<dbReference type="InterPro" id="IPR057326">
    <property type="entry name" value="KR_dom"/>
</dbReference>
<dbReference type="InterPro" id="IPR002347">
    <property type="entry name" value="SDR_fam"/>
</dbReference>
<evidence type="ECO:0000259" key="10">
    <source>
        <dbReference type="SMART" id="SM00822"/>
    </source>
</evidence>
<comment type="function">
    <text evidence="9">Catalyzes the NADPH-dependent reduction of beta-ketoacyl-ACP substrates to beta-hydroxyacyl-ACP products, the first reductive step in the elongation cycle of fatty acid biosynthesis.</text>
</comment>